<organism evidence="2 3">
    <name type="scientific">Luteolibacter pohnpeiensis</name>
    <dbReference type="NCBI Taxonomy" id="454153"/>
    <lineage>
        <taxon>Bacteria</taxon>
        <taxon>Pseudomonadati</taxon>
        <taxon>Verrucomicrobiota</taxon>
        <taxon>Verrucomicrobiia</taxon>
        <taxon>Verrucomicrobiales</taxon>
        <taxon>Verrucomicrobiaceae</taxon>
        <taxon>Luteolibacter</taxon>
    </lineage>
</organism>
<feature type="transmembrane region" description="Helical" evidence="1">
    <location>
        <begin position="39"/>
        <end position="59"/>
    </location>
</feature>
<accession>A0A934S8Y9</accession>
<keyword evidence="1" id="KW-0472">Membrane</keyword>
<keyword evidence="1" id="KW-0812">Transmembrane</keyword>
<keyword evidence="3" id="KW-1185">Reference proteome</keyword>
<reference evidence="2" key="1">
    <citation type="submission" date="2021-01" db="EMBL/GenBank/DDBJ databases">
        <title>Modified the classification status of verrucomicrobia.</title>
        <authorList>
            <person name="Feng X."/>
        </authorList>
    </citation>
    <scope>NUCLEOTIDE SEQUENCE</scope>
    <source>
        <strain evidence="2">KCTC 22041</strain>
    </source>
</reference>
<evidence type="ECO:0000256" key="1">
    <source>
        <dbReference type="SAM" id="Phobius"/>
    </source>
</evidence>
<dbReference type="EMBL" id="JAENIJ010000016">
    <property type="protein sequence ID" value="MBK1883036.1"/>
    <property type="molecule type" value="Genomic_DNA"/>
</dbReference>
<proteinExistence type="predicted"/>
<gene>
    <name evidence="2" type="ORF">JIN85_11460</name>
</gene>
<name>A0A934S8Y9_9BACT</name>
<dbReference type="Pfam" id="PF12966">
    <property type="entry name" value="AtpR"/>
    <property type="match status" value="1"/>
</dbReference>
<dbReference type="RefSeq" id="WP_200270751.1">
    <property type="nucleotide sequence ID" value="NZ_JAENIJ010000016.1"/>
</dbReference>
<feature type="transmembrane region" description="Helical" evidence="1">
    <location>
        <begin position="6"/>
        <end position="27"/>
    </location>
</feature>
<dbReference type="Proteomes" id="UP000603141">
    <property type="component" value="Unassembled WGS sequence"/>
</dbReference>
<dbReference type="AlphaFoldDB" id="A0A934S8Y9"/>
<keyword evidence="1" id="KW-1133">Transmembrane helix</keyword>
<evidence type="ECO:0000313" key="3">
    <source>
        <dbReference type="Proteomes" id="UP000603141"/>
    </source>
</evidence>
<dbReference type="InterPro" id="IPR017581">
    <property type="entry name" value="AtpR-like"/>
</dbReference>
<comment type="caution">
    <text evidence="2">The sequence shown here is derived from an EMBL/GenBank/DDBJ whole genome shotgun (WGS) entry which is preliminary data.</text>
</comment>
<evidence type="ECO:0000313" key="2">
    <source>
        <dbReference type="EMBL" id="MBK1883036.1"/>
    </source>
</evidence>
<dbReference type="NCBIfam" id="TIGR03165">
    <property type="entry name" value="F1F0_chp_2"/>
    <property type="match status" value="1"/>
</dbReference>
<protein>
    <recommendedName>
        <fullName evidence="4">ATP synthase subunit I</fullName>
    </recommendedName>
</protein>
<evidence type="ECO:0008006" key="4">
    <source>
        <dbReference type="Google" id="ProtNLM"/>
    </source>
</evidence>
<sequence length="98" mass="10926">MTDAFTWILAGLAGAALGALFFGGLWWTVRCGMQSNRPALWFLGSVVIRTGITVAGFYWVGADRWQRYAACLLGFLIARRAVTYFTRQTTEDRHASES</sequence>